<evidence type="ECO:0000313" key="2">
    <source>
        <dbReference type="EMBL" id="ALL68393.1"/>
    </source>
</evidence>
<organism evidence="2 3">
    <name type="scientific">Paraburkholderia caribensis MBA4</name>
    <dbReference type="NCBI Taxonomy" id="1323664"/>
    <lineage>
        <taxon>Bacteria</taxon>
        <taxon>Pseudomonadati</taxon>
        <taxon>Pseudomonadota</taxon>
        <taxon>Betaproteobacteria</taxon>
        <taxon>Burkholderiales</taxon>
        <taxon>Burkholderiaceae</taxon>
        <taxon>Paraburkholderia</taxon>
    </lineage>
</organism>
<accession>A0A0P0RIE3</accession>
<feature type="compositionally biased region" description="Polar residues" evidence="1">
    <location>
        <begin position="119"/>
        <end position="135"/>
    </location>
</feature>
<dbReference type="KEGG" id="bcai:K788_0000545"/>
<dbReference type="AlphaFoldDB" id="A0A0P0RIE3"/>
<reference evidence="2 3" key="1">
    <citation type="journal article" date="2014" name="Genome Announc.">
        <title>Draft Genome Sequence of the Haloacid-Degrading Burkholderia caribensis Strain MBA4.</title>
        <authorList>
            <person name="Pan Y."/>
            <person name="Kong K.F."/>
            <person name="Tsang J.S."/>
        </authorList>
    </citation>
    <scope>NUCLEOTIDE SEQUENCE [LARGE SCALE GENOMIC DNA]</scope>
    <source>
        <strain evidence="2 3">MBA4</strain>
    </source>
</reference>
<dbReference type="Proteomes" id="UP000019146">
    <property type="component" value="Chromosome 2"/>
</dbReference>
<evidence type="ECO:0000313" key="3">
    <source>
        <dbReference type="Proteomes" id="UP000019146"/>
    </source>
</evidence>
<protein>
    <submittedName>
        <fullName evidence="2">Uncharacterized protein</fullName>
    </submittedName>
</protein>
<evidence type="ECO:0000256" key="1">
    <source>
        <dbReference type="SAM" id="MobiDB-lite"/>
    </source>
</evidence>
<sequence>MNELDACAGIQSCGCPVALEAFRRCRDVITLKRGAIRLFADNLTFARTLTRLRTTGIFPSLDGVGPQNTMARVRTVDVKKERVDYIVGGCLDDQVLVAFMQSNLLARHKATSHPDRLSPQAQGSRQSATIGNTTSCSNGYAVRRVYNSRQQRHDRRATHQVATGFTALRDQNIDSHVTRVLCILSGADRPDHRRACVLRKLDVFRGIVLPHGNDFHPRIKRSNKTLFLVLQKRQIDSKLATRGIRDLLEPRHNTIKRRKGNTHCSNATDANQFRHKLRRRTACERRADNRFGNIQNFHERRGLHDFLLRIYELQRLVNRSFF</sequence>
<proteinExistence type="predicted"/>
<gene>
    <name evidence="2" type="ORF">K788_0000545</name>
</gene>
<feature type="region of interest" description="Disordered" evidence="1">
    <location>
        <begin position="110"/>
        <end position="135"/>
    </location>
</feature>
<dbReference type="EMBL" id="CP012747">
    <property type="protein sequence ID" value="ALL68393.1"/>
    <property type="molecule type" value="Genomic_DNA"/>
</dbReference>
<name>A0A0P0RIE3_9BURK</name>